<evidence type="ECO:0000313" key="9">
    <source>
        <dbReference type="EMBL" id="CAD5124871.1"/>
    </source>
</evidence>
<comment type="function">
    <text evidence="7">Lipase that preferentially hydrolysis medium-chain saturated monoacylglycerols including 2-arachidonoylglycerol. Through 2-arachidonoylglycerol degradation may regulate endocannabinoid signaling pathways. Also has a lysophosphatidyl lipase activity with a preference for lysophosphatidylglycerol among other lysophospholipids. Also able to degrade bis(monoacylglycero)phosphate (BMP) and constitutes the major enzyme for BMP catabolism. BMP, also known as lysobisphosphatidic acid, is enriched in late endosomes and lysosomes and plays a key role in the formation of intraluminal vesicles and in lipid sorting.</text>
</comment>
<protein>
    <recommendedName>
        <fullName evidence="2">acylglycerol lipase</fullName>
        <ecNumber evidence="2">3.1.1.23</ecNumber>
    </recommendedName>
</protein>
<evidence type="ECO:0000256" key="3">
    <source>
        <dbReference type="ARBA" id="ARBA00037797"/>
    </source>
</evidence>
<dbReference type="GO" id="GO:0047372">
    <property type="term" value="F:monoacylglycerol lipase activity"/>
    <property type="evidence" value="ECO:0007669"/>
    <property type="project" value="UniProtKB-EC"/>
</dbReference>
<comment type="catalytic activity">
    <reaction evidence="1">
        <text>Hydrolyzes glycerol monoesters of long-chain fatty acids.</text>
        <dbReference type="EC" id="3.1.1.23"/>
    </reaction>
</comment>
<evidence type="ECO:0000256" key="1">
    <source>
        <dbReference type="ARBA" id="ARBA00001613"/>
    </source>
</evidence>
<dbReference type="PANTHER" id="PTHR43798:SF5">
    <property type="entry name" value="MONOACYLGLYCEROL LIPASE ABHD6"/>
    <property type="match status" value="1"/>
</dbReference>
<gene>
    <name evidence="9" type="ORF">DGYR_LOCUS12346</name>
</gene>
<comment type="caution">
    <text evidence="9">The sequence shown here is derived from an EMBL/GenBank/DDBJ whole genome shotgun (WGS) entry which is preliminary data.</text>
</comment>
<reference evidence="9 10" key="1">
    <citation type="submission" date="2020-08" db="EMBL/GenBank/DDBJ databases">
        <authorList>
            <person name="Hejnol A."/>
        </authorList>
    </citation>
    <scope>NUCLEOTIDE SEQUENCE [LARGE SCALE GENOMIC DNA]</scope>
</reference>
<organism evidence="9 10">
    <name type="scientific">Dimorphilus gyrociliatus</name>
    <dbReference type="NCBI Taxonomy" id="2664684"/>
    <lineage>
        <taxon>Eukaryota</taxon>
        <taxon>Metazoa</taxon>
        <taxon>Spiralia</taxon>
        <taxon>Lophotrochozoa</taxon>
        <taxon>Annelida</taxon>
        <taxon>Polychaeta</taxon>
        <taxon>Polychaeta incertae sedis</taxon>
        <taxon>Dinophilidae</taxon>
        <taxon>Dimorphilus</taxon>
    </lineage>
</organism>
<evidence type="ECO:0000256" key="7">
    <source>
        <dbReference type="ARBA" id="ARBA00049568"/>
    </source>
</evidence>
<proteinExistence type="predicted"/>
<evidence type="ECO:0000313" key="10">
    <source>
        <dbReference type="Proteomes" id="UP000549394"/>
    </source>
</evidence>
<sequence>MTRRIDDFLNCIHNNKPVHLIGVSLGGTLTALFANQYSEKIKLITLICPGMRTPIETNFQKQVFDDKRCLFIAESVQDIKEIVKITLYKSYNKVISDTVAYALLQDQKRYKPFLRELFESVVKEEQDIRMQNVFNSLRQPVSIIWGEEDELFHVSGALQLRDLLTDCRRVDIIGEAGHSLAIDDPKQVAQAIQSFRSEFVINSQIL</sequence>
<evidence type="ECO:0000256" key="5">
    <source>
        <dbReference type="ARBA" id="ARBA00046308"/>
    </source>
</evidence>
<dbReference type="GO" id="GO:0031966">
    <property type="term" value="C:mitochondrial membrane"/>
    <property type="evidence" value="ECO:0007669"/>
    <property type="project" value="UniProtKB-SubCell"/>
</dbReference>
<name>A0A7I8W9T1_9ANNE</name>
<dbReference type="InterPro" id="IPR050266">
    <property type="entry name" value="AB_hydrolase_sf"/>
</dbReference>
<dbReference type="Pfam" id="PF00561">
    <property type="entry name" value="Abhydrolase_1"/>
    <property type="match status" value="1"/>
</dbReference>
<dbReference type="AlphaFoldDB" id="A0A7I8W9T1"/>
<evidence type="ECO:0000259" key="8">
    <source>
        <dbReference type="Pfam" id="PF00561"/>
    </source>
</evidence>
<comment type="subcellular location">
    <subcellularLocation>
        <location evidence="3">Late endosome membrane</location>
        <topology evidence="3">Single-pass type II membrane protein</topology>
    </subcellularLocation>
    <subcellularLocation>
        <location evidence="4">Lysosome membrane</location>
        <topology evidence="4">Single-pass type II membrane protein</topology>
    </subcellularLocation>
    <subcellularLocation>
        <location evidence="5">Mitochondrion membrane</location>
        <topology evidence="5">Single-pass type II membrane protein</topology>
    </subcellularLocation>
</comment>
<dbReference type="InterPro" id="IPR029058">
    <property type="entry name" value="AB_hydrolase_fold"/>
</dbReference>
<dbReference type="GO" id="GO:0046464">
    <property type="term" value="P:acylglycerol catabolic process"/>
    <property type="evidence" value="ECO:0007669"/>
    <property type="project" value="TreeGrafter"/>
</dbReference>
<dbReference type="SUPFAM" id="SSF53474">
    <property type="entry name" value="alpha/beta-Hydrolases"/>
    <property type="match status" value="1"/>
</dbReference>
<dbReference type="EC" id="3.1.1.23" evidence="2"/>
<dbReference type="GO" id="GO:0005765">
    <property type="term" value="C:lysosomal membrane"/>
    <property type="evidence" value="ECO:0007669"/>
    <property type="project" value="UniProtKB-SubCell"/>
</dbReference>
<evidence type="ECO:0000256" key="6">
    <source>
        <dbReference type="ARBA" id="ARBA00047662"/>
    </source>
</evidence>
<dbReference type="Proteomes" id="UP000549394">
    <property type="component" value="Unassembled WGS sequence"/>
</dbReference>
<evidence type="ECO:0000256" key="4">
    <source>
        <dbReference type="ARBA" id="ARBA00037874"/>
    </source>
</evidence>
<dbReference type="GO" id="GO:0031902">
    <property type="term" value="C:late endosome membrane"/>
    <property type="evidence" value="ECO:0007669"/>
    <property type="project" value="UniProtKB-SubCell"/>
</dbReference>
<dbReference type="InterPro" id="IPR000073">
    <property type="entry name" value="AB_hydrolase_1"/>
</dbReference>
<keyword evidence="10" id="KW-1185">Reference proteome</keyword>
<dbReference type="OrthoDB" id="6431331at2759"/>
<dbReference type="Gene3D" id="3.40.50.1820">
    <property type="entry name" value="alpha/beta hydrolase"/>
    <property type="match status" value="1"/>
</dbReference>
<comment type="catalytic activity">
    <reaction evidence="6">
        <text>1-dodecanoylglycerol + H2O = dodecanoate + glycerol + H(+)</text>
        <dbReference type="Rhea" id="RHEA:44316"/>
        <dbReference type="ChEBI" id="CHEBI:15377"/>
        <dbReference type="ChEBI" id="CHEBI:15378"/>
        <dbReference type="ChEBI" id="CHEBI:17754"/>
        <dbReference type="ChEBI" id="CHEBI:18262"/>
        <dbReference type="ChEBI" id="CHEBI:75539"/>
    </reaction>
</comment>
<evidence type="ECO:0000256" key="2">
    <source>
        <dbReference type="ARBA" id="ARBA00013254"/>
    </source>
</evidence>
<dbReference type="EMBL" id="CAJFCJ010000024">
    <property type="protein sequence ID" value="CAD5124871.1"/>
    <property type="molecule type" value="Genomic_DNA"/>
</dbReference>
<feature type="domain" description="AB hydrolase-1" evidence="8">
    <location>
        <begin position="13"/>
        <end position="185"/>
    </location>
</feature>
<accession>A0A7I8W9T1</accession>
<dbReference type="PANTHER" id="PTHR43798">
    <property type="entry name" value="MONOACYLGLYCEROL LIPASE"/>
    <property type="match status" value="1"/>
</dbReference>